<dbReference type="Gene3D" id="1.10.3470.10">
    <property type="entry name" value="ABC transporter involved in vitamin B12 uptake, BtuC"/>
    <property type="match status" value="1"/>
</dbReference>
<keyword evidence="5 9" id="KW-0812">Transmembrane</keyword>
<feature type="region of interest" description="Disordered" evidence="8">
    <location>
        <begin position="1"/>
        <end position="21"/>
    </location>
</feature>
<reference evidence="10" key="1">
    <citation type="submission" date="2020-12" db="EMBL/GenBank/DDBJ databases">
        <title>Leucobacter sp. CAS1, isolated from Chromium sludge.</title>
        <authorList>
            <person name="Xu Z."/>
        </authorList>
    </citation>
    <scope>NUCLEOTIDE SEQUENCE</scope>
    <source>
        <strain evidence="10">CSA1</strain>
    </source>
</reference>
<evidence type="ECO:0000256" key="6">
    <source>
        <dbReference type="ARBA" id="ARBA00022989"/>
    </source>
</evidence>
<dbReference type="PANTHER" id="PTHR30472:SF1">
    <property type="entry name" value="FE(3+) DICITRATE TRANSPORT SYSTEM PERMEASE PROTEIN FECC-RELATED"/>
    <property type="match status" value="1"/>
</dbReference>
<evidence type="ECO:0000256" key="2">
    <source>
        <dbReference type="ARBA" id="ARBA00007935"/>
    </source>
</evidence>
<dbReference type="SUPFAM" id="SSF81345">
    <property type="entry name" value="ABC transporter involved in vitamin B12 uptake, BtuC"/>
    <property type="match status" value="1"/>
</dbReference>
<feature type="transmembrane region" description="Helical" evidence="9">
    <location>
        <begin position="33"/>
        <end position="54"/>
    </location>
</feature>
<evidence type="ECO:0000256" key="1">
    <source>
        <dbReference type="ARBA" id="ARBA00004651"/>
    </source>
</evidence>
<name>A0A934Q659_9MICO</name>
<dbReference type="GO" id="GO:0022857">
    <property type="term" value="F:transmembrane transporter activity"/>
    <property type="evidence" value="ECO:0007669"/>
    <property type="project" value="InterPro"/>
</dbReference>
<dbReference type="InterPro" id="IPR037294">
    <property type="entry name" value="ABC_BtuC-like"/>
</dbReference>
<dbReference type="PANTHER" id="PTHR30472">
    <property type="entry name" value="FERRIC ENTEROBACTIN TRANSPORT SYSTEM PERMEASE PROTEIN"/>
    <property type="match status" value="1"/>
</dbReference>
<keyword evidence="6 9" id="KW-1133">Transmembrane helix</keyword>
<dbReference type="GO" id="GO:0033214">
    <property type="term" value="P:siderophore-iron import into cell"/>
    <property type="evidence" value="ECO:0007669"/>
    <property type="project" value="TreeGrafter"/>
</dbReference>
<feature type="transmembrane region" description="Helical" evidence="9">
    <location>
        <begin position="334"/>
        <end position="352"/>
    </location>
</feature>
<dbReference type="CDD" id="cd06550">
    <property type="entry name" value="TM_ABC_iron-siderophores_like"/>
    <property type="match status" value="1"/>
</dbReference>
<keyword evidence="3" id="KW-0813">Transport</keyword>
<dbReference type="AlphaFoldDB" id="A0A934Q659"/>
<feature type="transmembrane region" description="Helical" evidence="9">
    <location>
        <begin position="176"/>
        <end position="197"/>
    </location>
</feature>
<comment type="similarity">
    <text evidence="2">Belongs to the binding-protein-dependent transport system permease family. FecCD subfamily.</text>
</comment>
<gene>
    <name evidence="10" type="ORF">JD276_01790</name>
</gene>
<evidence type="ECO:0000313" key="10">
    <source>
        <dbReference type="EMBL" id="MBK0417766.1"/>
    </source>
</evidence>
<feature type="transmembrane region" description="Helical" evidence="9">
    <location>
        <begin position="86"/>
        <end position="106"/>
    </location>
</feature>
<evidence type="ECO:0000256" key="7">
    <source>
        <dbReference type="ARBA" id="ARBA00023136"/>
    </source>
</evidence>
<feature type="transmembrane region" description="Helical" evidence="9">
    <location>
        <begin position="217"/>
        <end position="239"/>
    </location>
</feature>
<feature type="transmembrane region" description="Helical" evidence="9">
    <location>
        <begin position="118"/>
        <end position="139"/>
    </location>
</feature>
<proteinExistence type="inferred from homology"/>
<dbReference type="EMBL" id="JAEHOH010000001">
    <property type="protein sequence ID" value="MBK0417766.1"/>
    <property type="molecule type" value="Genomic_DNA"/>
</dbReference>
<dbReference type="FunFam" id="1.10.3470.10:FF:000001">
    <property type="entry name" value="Vitamin B12 ABC transporter permease BtuC"/>
    <property type="match status" value="1"/>
</dbReference>
<keyword evidence="7 9" id="KW-0472">Membrane</keyword>
<keyword evidence="4" id="KW-1003">Cell membrane</keyword>
<evidence type="ECO:0000313" key="11">
    <source>
        <dbReference type="Proteomes" id="UP000608530"/>
    </source>
</evidence>
<evidence type="ECO:0000256" key="8">
    <source>
        <dbReference type="SAM" id="MobiDB-lite"/>
    </source>
</evidence>
<evidence type="ECO:0000256" key="9">
    <source>
        <dbReference type="SAM" id="Phobius"/>
    </source>
</evidence>
<feature type="transmembrane region" description="Helical" evidence="9">
    <location>
        <begin position="145"/>
        <end position="164"/>
    </location>
</feature>
<accession>A0A934Q659</accession>
<evidence type="ECO:0000256" key="5">
    <source>
        <dbReference type="ARBA" id="ARBA00022692"/>
    </source>
</evidence>
<comment type="subcellular location">
    <subcellularLocation>
        <location evidence="1">Cell membrane</location>
        <topology evidence="1">Multi-pass membrane protein</topology>
    </subcellularLocation>
</comment>
<dbReference type="Pfam" id="PF01032">
    <property type="entry name" value="FecCD"/>
    <property type="match status" value="1"/>
</dbReference>
<comment type="caution">
    <text evidence="10">The sequence shown here is derived from an EMBL/GenBank/DDBJ whole genome shotgun (WGS) entry which is preliminary data.</text>
</comment>
<keyword evidence="11" id="KW-1185">Reference proteome</keyword>
<sequence length="360" mass="35989">MHLVPHRPLQRAPDGRSGRGGLRLPAVSSGTRFVTVATASLVVLAVATVLSLGLGSHPVAPGAVVDALLRFDPSDDDHLIVVSSRLPRAALCIVVGVGLSVAGAVMQSLTRNPLAEPGLLGLNAGASLAVVVGIVFFGVTDLVGYLGFAFLGAALAAVAVYALGTAHRSGATPARMALAGAAIAMFLSAITTAVLLSRESAYDQFRFWAVGTLQGRGLEVTATVLPFIAVGAVGALLLARPLNALALGDDSARSLGVSAPLSRGGGGLVVVLLAGAATAAAGPIGFIGLVAPHVVRMLVGSDHRFLIPATLVVGPATLMVADVLGRVVIAPGEIPTAVAAAIIGGPVFVALVRSRRKIAG</sequence>
<dbReference type="GO" id="GO:0005886">
    <property type="term" value="C:plasma membrane"/>
    <property type="evidence" value="ECO:0007669"/>
    <property type="project" value="UniProtKB-SubCell"/>
</dbReference>
<feature type="transmembrane region" description="Helical" evidence="9">
    <location>
        <begin position="305"/>
        <end position="328"/>
    </location>
</feature>
<protein>
    <submittedName>
        <fullName evidence="10">Iron ABC transporter permease</fullName>
    </submittedName>
</protein>
<evidence type="ECO:0000256" key="4">
    <source>
        <dbReference type="ARBA" id="ARBA00022475"/>
    </source>
</evidence>
<organism evidence="10 11">
    <name type="scientific">Leucobacter chromiisoli</name>
    <dbReference type="NCBI Taxonomy" id="2796471"/>
    <lineage>
        <taxon>Bacteria</taxon>
        <taxon>Bacillati</taxon>
        <taxon>Actinomycetota</taxon>
        <taxon>Actinomycetes</taxon>
        <taxon>Micrococcales</taxon>
        <taxon>Microbacteriaceae</taxon>
        <taxon>Leucobacter</taxon>
    </lineage>
</organism>
<dbReference type="InterPro" id="IPR000522">
    <property type="entry name" value="ABC_transptr_permease_BtuC"/>
</dbReference>
<dbReference type="Proteomes" id="UP000608530">
    <property type="component" value="Unassembled WGS sequence"/>
</dbReference>
<evidence type="ECO:0000256" key="3">
    <source>
        <dbReference type="ARBA" id="ARBA00022448"/>
    </source>
</evidence>